<dbReference type="InterPro" id="IPR046909">
    <property type="entry name" value="cREC_REC"/>
</dbReference>
<keyword evidence="3" id="KW-1185">Reference proteome</keyword>
<evidence type="ECO:0000259" key="1">
    <source>
        <dbReference type="Pfam" id="PF20274"/>
    </source>
</evidence>
<reference evidence="2 3" key="1">
    <citation type="submission" date="2020-09" db="EMBL/GenBank/DDBJ databases">
        <authorList>
            <person name="Jameson E."/>
        </authorList>
    </citation>
    <scope>NUCLEOTIDE SEQUENCE [LARGE SCALE GENOMIC DNA]</scope>
</reference>
<organism evidence="2 3">
    <name type="scientific">Klebsiella phage vB_KvM-Eowyn</name>
    <dbReference type="NCBI Taxonomy" id="2762819"/>
    <lineage>
        <taxon>Viruses</taxon>
        <taxon>Duplodnaviria</taxon>
        <taxon>Heunggongvirae</taxon>
        <taxon>Uroviricota</taxon>
        <taxon>Caudoviricetes</taxon>
        <taxon>Chimalliviridae</taxon>
        <taxon>Eowynvirus</taxon>
        <taxon>Eowynvirus eowyn</taxon>
    </lineage>
</organism>
<dbReference type="EMBL" id="LR881104">
    <property type="protein sequence ID" value="CAD5236300.1"/>
    <property type="molecule type" value="Genomic_DNA"/>
</dbReference>
<gene>
    <name evidence="2" type="ORF">LLCLJKAH_00311</name>
</gene>
<evidence type="ECO:0000313" key="3">
    <source>
        <dbReference type="Proteomes" id="UP000596247"/>
    </source>
</evidence>
<dbReference type="Pfam" id="PF20274">
    <property type="entry name" value="cREC_REC"/>
    <property type="match status" value="1"/>
</dbReference>
<dbReference type="Proteomes" id="UP000596247">
    <property type="component" value="Chromosome"/>
</dbReference>
<accession>A0A7R8MN11</accession>
<feature type="domain" description="Cyclic-phosphate processing Receiver" evidence="1">
    <location>
        <begin position="1"/>
        <end position="95"/>
    </location>
</feature>
<proteinExistence type="predicted"/>
<protein>
    <recommendedName>
        <fullName evidence="1">Cyclic-phosphate processing Receiver domain-containing protein</fullName>
    </recommendedName>
</protein>
<name>A0A7R8MN11_9CAUD</name>
<sequence>MKVYIDDLRDPNKYLSAELAEGIVWVKKWWDAKVFLHDNQDKIEVIHFDHYMDVRDHTGGDLLEMVYFYKTRVDEFPLLKTVYLHSSDSTVVERLITRFKDKFAKHGVEMVNNSQRF</sequence>
<evidence type="ECO:0000313" key="2">
    <source>
        <dbReference type="EMBL" id="CAD5236300.1"/>
    </source>
</evidence>